<protein>
    <recommendedName>
        <fullName evidence="1">Na+-translocating membrane potential-generating system MpsC domain-containing protein</fullName>
    </recommendedName>
</protein>
<dbReference type="Proteomes" id="UP000245380">
    <property type="component" value="Unassembled WGS sequence"/>
</dbReference>
<sequence length="125" mass="14509">MKGTNLAHEFSNLLREVRKRHVGKGPEQVTTRFVGPWAICELRGNLTLVEKFINRSPEGKRMIKDTRTTFIKEIYQDPDLRAEFENLVGAKMVTLFVDFDVDLDMGMTVYVFDRPIEVHEPQNKP</sequence>
<dbReference type="EMBL" id="MPDK01000003">
    <property type="protein sequence ID" value="PWI58564.1"/>
    <property type="molecule type" value="Genomic_DNA"/>
</dbReference>
<evidence type="ECO:0000313" key="3">
    <source>
        <dbReference type="Proteomes" id="UP000245380"/>
    </source>
</evidence>
<proteinExistence type="predicted"/>
<dbReference type="Pfam" id="PF10057">
    <property type="entry name" value="MpsC"/>
    <property type="match status" value="1"/>
</dbReference>
<comment type="caution">
    <text evidence="2">The sequence shown here is derived from an EMBL/GenBank/DDBJ whole genome shotgun (WGS) entry which is preliminary data.</text>
</comment>
<organism evidence="2 3">
    <name type="scientific">Sulfoacidibacillus thermotolerans</name>
    <name type="common">Acidibacillus sulfuroxidans</name>
    <dbReference type="NCBI Taxonomy" id="1765684"/>
    <lineage>
        <taxon>Bacteria</taxon>
        <taxon>Bacillati</taxon>
        <taxon>Bacillota</taxon>
        <taxon>Bacilli</taxon>
        <taxon>Bacillales</taxon>
        <taxon>Alicyclobacillaceae</taxon>
        <taxon>Sulfoacidibacillus</taxon>
    </lineage>
</organism>
<accession>A0A2U3DBB2</accession>
<dbReference type="OrthoDB" id="2375124at2"/>
<dbReference type="AlphaFoldDB" id="A0A2U3DBB2"/>
<feature type="domain" description="Na+-translocating membrane potential-generating system MpsC" evidence="1">
    <location>
        <begin position="5"/>
        <end position="114"/>
    </location>
</feature>
<reference evidence="2 3" key="1">
    <citation type="submission" date="2016-11" db="EMBL/GenBank/DDBJ databases">
        <title>Comparative genomics of Acidibacillus ferroxidans species.</title>
        <authorList>
            <person name="Oliveira G."/>
            <person name="Nunes G."/>
            <person name="Oliveira R."/>
            <person name="Araujo F."/>
            <person name="Salim A."/>
            <person name="Scholte L."/>
            <person name="Morais D."/>
            <person name="Nancucheo I."/>
            <person name="Johnson D.B."/>
            <person name="Grail B."/>
            <person name="Bittencourt J."/>
            <person name="Valadares R."/>
        </authorList>
    </citation>
    <scope>NUCLEOTIDE SEQUENCE [LARGE SCALE GENOMIC DNA]</scope>
    <source>
        <strain evidence="2 3">Y002</strain>
    </source>
</reference>
<evidence type="ECO:0000313" key="2">
    <source>
        <dbReference type="EMBL" id="PWI58564.1"/>
    </source>
</evidence>
<name>A0A2U3DBB2_SULT2</name>
<gene>
    <name evidence="2" type="ORF">BM613_03360</name>
</gene>
<dbReference type="InterPro" id="IPR018745">
    <property type="entry name" value="MpsC"/>
</dbReference>
<evidence type="ECO:0000259" key="1">
    <source>
        <dbReference type="Pfam" id="PF10057"/>
    </source>
</evidence>
<dbReference type="RefSeq" id="WP_109429762.1">
    <property type="nucleotide sequence ID" value="NZ_MPDK01000003.1"/>
</dbReference>
<keyword evidence="3" id="KW-1185">Reference proteome</keyword>